<feature type="binding site" evidence="8">
    <location>
        <position position="66"/>
    </location>
    <ligand>
        <name>Zn(2+)</name>
        <dbReference type="ChEBI" id="CHEBI:29105"/>
        <label>1</label>
    </ligand>
</feature>
<proteinExistence type="inferred from homology"/>
<evidence type="ECO:0000256" key="8">
    <source>
        <dbReference type="PIRSR" id="PIRSR001123-2"/>
    </source>
</evidence>
<name>A0A0M9U379_9CHLR</name>
<feature type="binding site" evidence="8">
    <location>
        <position position="175"/>
    </location>
    <ligand>
        <name>Zn(2+)</name>
        <dbReference type="ChEBI" id="CHEBI:29105"/>
        <label>1</label>
    </ligand>
</feature>
<dbReference type="Gene3D" id="2.40.30.40">
    <property type="entry name" value="Peptidase M42, domain 2"/>
    <property type="match status" value="1"/>
</dbReference>
<dbReference type="GO" id="GO:0046872">
    <property type="term" value="F:metal ion binding"/>
    <property type="evidence" value="ECO:0007669"/>
    <property type="project" value="UniProtKB-UniRule"/>
</dbReference>
<feature type="binding site" evidence="8">
    <location>
        <position position="206"/>
    </location>
    <ligand>
        <name>Zn(2+)</name>
        <dbReference type="ChEBI" id="CHEBI:29105"/>
        <label>2</label>
    </ligand>
</feature>
<evidence type="ECO:0000256" key="1">
    <source>
        <dbReference type="ARBA" id="ARBA00006272"/>
    </source>
</evidence>
<evidence type="ECO:0000256" key="3">
    <source>
        <dbReference type="ARBA" id="ARBA00022670"/>
    </source>
</evidence>
<dbReference type="SUPFAM" id="SSF53187">
    <property type="entry name" value="Zn-dependent exopeptidases"/>
    <property type="match status" value="1"/>
</dbReference>
<evidence type="ECO:0000256" key="5">
    <source>
        <dbReference type="ARBA" id="ARBA00022801"/>
    </source>
</evidence>
<dbReference type="Gene3D" id="3.40.630.10">
    <property type="entry name" value="Zn peptidases"/>
    <property type="match status" value="1"/>
</dbReference>
<dbReference type="GO" id="GO:0004177">
    <property type="term" value="F:aminopeptidase activity"/>
    <property type="evidence" value="ECO:0007669"/>
    <property type="project" value="UniProtKB-UniRule"/>
</dbReference>
<evidence type="ECO:0000256" key="2">
    <source>
        <dbReference type="ARBA" id="ARBA00022438"/>
    </source>
</evidence>
<keyword evidence="5" id="KW-0378">Hydrolase</keyword>
<gene>
    <name evidence="9" type="ORF">LSAC_03322</name>
</gene>
<reference evidence="9" key="1">
    <citation type="journal article" date="2015" name="Genome Announc.">
        <title>Draft Genome Sequences of Anaerolinea thermolimosa IMO-1, Bellilinea caldifistulae GOMI-1, Leptolinea tardivitalis YMTK-2, Levilinea saccharolytica KIBI-1, Longilinea arvoryzae KOME-1, Previously Described as Members of the Class Anaerolineae (Chloroflexi).</title>
        <authorList>
            <person name="Matsuura N."/>
            <person name="Tourlousse M.D."/>
            <person name="Ohashi A."/>
            <person name="Hugenholtz P."/>
            <person name="Sekiguchi Y."/>
        </authorList>
    </citation>
    <scope>NUCLEOTIDE SEQUENCE</scope>
    <source>
        <strain evidence="9">KIBI-1</strain>
    </source>
</reference>
<dbReference type="PANTHER" id="PTHR32481:SF0">
    <property type="entry name" value="AMINOPEPTIDASE YPDE-RELATED"/>
    <property type="match status" value="1"/>
</dbReference>
<dbReference type="InterPro" id="IPR051464">
    <property type="entry name" value="Peptidase_M42_aminopept"/>
</dbReference>
<sequence>MISAQDLQRAWLAELTAAPGLPGREQPVADCLRRLLPPDWQTHTDALGNLTALRPGAGPRVMLAAHMDEVGLIVRSISADGFLRVERLGGTSARALPGSRLTLWTETGQLAAAVGLPPAHLDGGKPLPLEELFIDIGARSAQEAAQWGVQVGDGLTWDGPLQALGGTRVQAKALDDRLGCFALLTLAHHLPPTPAQVLLAFTVQEETMLAGGVPLMAAWQPELLIGVDGTLASDTPDFQESSGGIRLGSGPALKWMDAIRGKLAAFVPDLALTRRLRALAAQEKLALQDEVVSGISTALTPMVYSGAGVRAAALSLPVRYHHAPVEQADLEDVAGMVNLLAAFLAQAEGA</sequence>
<comment type="cofactor">
    <cofactor evidence="8">
        <name>a divalent metal cation</name>
        <dbReference type="ChEBI" id="CHEBI:60240"/>
    </cofactor>
    <text evidence="8">Binds 2 divalent metal cations per subunit.</text>
</comment>
<evidence type="ECO:0000256" key="4">
    <source>
        <dbReference type="ARBA" id="ARBA00022723"/>
    </source>
</evidence>
<dbReference type="AlphaFoldDB" id="A0A0M9U379"/>
<feature type="active site" description="Proton acceptor" evidence="7">
    <location>
        <position position="205"/>
    </location>
</feature>
<accession>A0A0M9U379</accession>
<dbReference type="GO" id="GO:0006508">
    <property type="term" value="P:proteolysis"/>
    <property type="evidence" value="ECO:0007669"/>
    <property type="project" value="UniProtKB-KW"/>
</dbReference>
<organism evidence="9">
    <name type="scientific">Levilinea saccharolytica</name>
    <dbReference type="NCBI Taxonomy" id="229921"/>
    <lineage>
        <taxon>Bacteria</taxon>
        <taxon>Bacillati</taxon>
        <taxon>Chloroflexota</taxon>
        <taxon>Anaerolineae</taxon>
        <taxon>Anaerolineales</taxon>
        <taxon>Anaerolineaceae</taxon>
        <taxon>Levilinea</taxon>
    </lineage>
</organism>
<dbReference type="InterPro" id="IPR023367">
    <property type="entry name" value="Peptidase_M42_dom2"/>
</dbReference>
<dbReference type="PANTHER" id="PTHR32481">
    <property type="entry name" value="AMINOPEPTIDASE"/>
    <property type="match status" value="1"/>
</dbReference>
<protein>
    <submittedName>
        <fullName evidence="9">Cellulase M</fullName>
    </submittedName>
</protein>
<feature type="binding site" evidence="8">
    <location>
        <position position="228"/>
    </location>
    <ligand>
        <name>Zn(2+)</name>
        <dbReference type="ChEBI" id="CHEBI:29105"/>
        <label>1</label>
    </ligand>
</feature>
<keyword evidence="4 8" id="KW-0479">Metal-binding</keyword>
<feature type="binding site" evidence="8">
    <location>
        <position position="322"/>
    </location>
    <ligand>
        <name>Zn(2+)</name>
        <dbReference type="ChEBI" id="CHEBI:29105"/>
        <label>2</label>
    </ligand>
</feature>
<dbReference type="Pfam" id="PF05343">
    <property type="entry name" value="Peptidase_M42"/>
    <property type="match status" value="1"/>
</dbReference>
<dbReference type="OrthoDB" id="9772053at2"/>
<keyword evidence="3" id="KW-0645">Protease</keyword>
<dbReference type="InterPro" id="IPR008007">
    <property type="entry name" value="Peptidase_M42"/>
</dbReference>
<dbReference type="PIRSF" id="PIRSF001123">
    <property type="entry name" value="PepA_GA"/>
    <property type="match status" value="1"/>
</dbReference>
<keyword evidence="2" id="KW-0031">Aminopeptidase</keyword>
<evidence type="ECO:0000313" key="9">
    <source>
        <dbReference type="EMBL" id="GAP19420.1"/>
    </source>
</evidence>
<feature type="binding site" evidence="8">
    <location>
        <position position="175"/>
    </location>
    <ligand>
        <name>Zn(2+)</name>
        <dbReference type="ChEBI" id="CHEBI:29105"/>
        <label>2</label>
    </ligand>
</feature>
<dbReference type="RefSeq" id="WP_062419701.1">
    <property type="nucleotide sequence ID" value="NZ_BBXZ01000176.1"/>
</dbReference>
<dbReference type="EMBL" id="DF967975">
    <property type="protein sequence ID" value="GAP19420.1"/>
    <property type="molecule type" value="Genomic_DNA"/>
</dbReference>
<evidence type="ECO:0000256" key="7">
    <source>
        <dbReference type="PIRSR" id="PIRSR001123-1"/>
    </source>
</evidence>
<comment type="similarity">
    <text evidence="1 6">Belongs to the peptidase M42 family.</text>
</comment>
<dbReference type="SUPFAM" id="SSF101821">
    <property type="entry name" value="Aminopeptidase/glucanase lid domain"/>
    <property type="match status" value="1"/>
</dbReference>
<evidence type="ECO:0000256" key="6">
    <source>
        <dbReference type="PIRNR" id="PIRNR001123"/>
    </source>
</evidence>